<dbReference type="PROSITE" id="PS50048">
    <property type="entry name" value="ZN2_CY6_FUNGAL_2"/>
    <property type="match status" value="1"/>
</dbReference>
<sequence>MLTRSNRGRKTKSKLGCRTCKIRKVKCDEGRPACHRCVSTGRVCDGYGVWGGGGNGYGTSSRWTAAAEHGTSPAGNSSSLRPRPTASVCTSIGSAIGITSSEENASFEWFVVRAIKKLPGSFGSAFWDTLIFQAVASERAVLHAVLALSSTHQRAALDGVVAGTPTPLDAYERFTLRQYSKSIRHLQPHLEAARGDRAAIRVMLVACAVFTSLESLRGCYASGCVHLRSGLQLLREYLASSSSSTTASLEDGALGLGLERRSRDPTDDGIAGVFARLYVQAKLLGQGFRDLQPIPNTLVPRHIPMRFASFREARLFLDHLLSSVICLTEKCQEIPVAEVNASTELLSEQWCLKSRLTKWYAVLRASVVSLQEGGAPLDTWSHRLLRLYYKMTYIMVETCLGSSSESAYDPHTDLFAALLAHSTETWELFTSGDTEALLGHQNEAFKCSLDLGGSPPLYYTALKCRVRRIRLHAARLIDAIAHKAGFWDTTLTAAVARKVIEIEEGDFYASSERRVLIDDDFPLSSVPEDQDLSLLPVLPESRRVQNVRVVLPGDPAGVLTLSCTRKPPGGSHAQETIVKEYNLVSQSWRACTVR</sequence>
<evidence type="ECO:0000256" key="1">
    <source>
        <dbReference type="ARBA" id="ARBA00022723"/>
    </source>
</evidence>
<dbReference type="Gene3D" id="4.10.240.10">
    <property type="entry name" value="Zn(2)-C6 fungal-type DNA-binding domain"/>
    <property type="match status" value="1"/>
</dbReference>
<accession>A0AAN9UPC5</accession>
<dbReference type="InterPro" id="IPR036864">
    <property type="entry name" value="Zn2-C6_fun-type_DNA-bd_sf"/>
</dbReference>
<dbReference type="EMBL" id="JAKJXP020000048">
    <property type="protein sequence ID" value="KAK7751556.1"/>
    <property type="molecule type" value="Genomic_DNA"/>
</dbReference>
<evidence type="ECO:0000256" key="3">
    <source>
        <dbReference type="ARBA" id="ARBA00023015"/>
    </source>
</evidence>
<dbReference type="PANTHER" id="PTHR36206">
    <property type="entry name" value="ASPERCRYPTIN BIOSYNTHESIS CLUSTER-SPECIFIC TRANSCRIPTION REGULATOR ATNN-RELATED"/>
    <property type="match status" value="1"/>
</dbReference>
<dbReference type="GO" id="GO:0003677">
    <property type="term" value="F:DNA binding"/>
    <property type="evidence" value="ECO:0007669"/>
    <property type="project" value="UniProtKB-KW"/>
</dbReference>
<dbReference type="SUPFAM" id="SSF57701">
    <property type="entry name" value="Zn2/Cys6 DNA-binding domain"/>
    <property type="match status" value="1"/>
</dbReference>
<gene>
    <name evidence="8" type="ORF">SLS62_006506</name>
</gene>
<feature type="domain" description="Zn(2)-C6 fungal-type" evidence="7">
    <location>
        <begin position="16"/>
        <end position="44"/>
    </location>
</feature>
<dbReference type="AlphaFoldDB" id="A0AAN9UPC5"/>
<protein>
    <recommendedName>
        <fullName evidence="7">Zn(2)-C6 fungal-type domain-containing protein</fullName>
    </recommendedName>
</protein>
<organism evidence="8 9">
    <name type="scientific">Diatrype stigma</name>
    <dbReference type="NCBI Taxonomy" id="117547"/>
    <lineage>
        <taxon>Eukaryota</taxon>
        <taxon>Fungi</taxon>
        <taxon>Dikarya</taxon>
        <taxon>Ascomycota</taxon>
        <taxon>Pezizomycotina</taxon>
        <taxon>Sordariomycetes</taxon>
        <taxon>Xylariomycetidae</taxon>
        <taxon>Xylariales</taxon>
        <taxon>Diatrypaceae</taxon>
        <taxon>Diatrype</taxon>
    </lineage>
</organism>
<evidence type="ECO:0000256" key="5">
    <source>
        <dbReference type="ARBA" id="ARBA00023163"/>
    </source>
</evidence>
<dbReference type="InterPro" id="IPR021858">
    <property type="entry name" value="Fun_TF"/>
</dbReference>
<dbReference type="Pfam" id="PF00172">
    <property type="entry name" value="Zn_clus"/>
    <property type="match status" value="1"/>
</dbReference>
<evidence type="ECO:0000256" key="2">
    <source>
        <dbReference type="ARBA" id="ARBA00022833"/>
    </source>
</evidence>
<keyword evidence="2" id="KW-0862">Zinc</keyword>
<keyword evidence="6" id="KW-0539">Nucleus</keyword>
<dbReference type="InterPro" id="IPR052360">
    <property type="entry name" value="Transcr_Regulatory_Proteins"/>
</dbReference>
<dbReference type="InterPro" id="IPR001138">
    <property type="entry name" value="Zn2Cys6_DnaBD"/>
</dbReference>
<dbReference type="Proteomes" id="UP001320420">
    <property type="component" value="Unassembled WGS sequence"/>
</dbReference>
<name>A0AAN9UPC5_9PEZI</name>
<evidence type="ECO:0000256" key="4">
    <source>
        <dbReference type="ARBA" id="ARBA00023125"/>
    </source>
</evidence>
<dbReference type="GO" id="GO:0000981">
    <property type="term" value="F:DNA-binding transcription factor activity, RNA polymerase II-specific"/>
    <property type="evidence" value="ECO:0007669"/>
    <property type="project" value="InterPro"/>
</dbReference>
<evidence type="ECO:0000313" key="8">
    <source>
        <dbReference type="EMBL" id="KAK7751556.1"/>
    </source>
</evidence>
<evidence type="ECO:0000259" key="7">
    <source>
        <dbReference type="PROSITE" id="PS50048"/>
    </source>
</evidence>
<dbReference type="CDD" id="cd00067">
    <property type="entry name" value="GAL4"/>
    <property type="match status" value="1"/>
</dbReference>
<evidence type="ECO:0000313" key="9">
    <source>
        <dbReference type="Proteomes" id="UP001320420"/>
    </source>
</evidence>
<keyword evidence="3" id="KW-0805">Transcription regulation</keyword>
<dbReference type="PANTHER" id="PTHR36206:SF16">
    <property type="entry name" value="TRANSCRIPTION FACTOR DOMAIN-CONTAINING PROTEIN-RELATED"/>
    <property type="match status" value="1"/>
</dbReference>
<keyword evidence="4" id="KW-0238">DNA-binding</keyword>
<dbReference type="SMART" id="SM00066">
    <property type="entry name" value="GAL4"/>
    <property type="match status" value="1"/>
</dbReference>
<keyword evidence="1" id="KW-0479">Metal-binding</keyword>
<comment type="caution">
    <text evidence="8">The sequence shown here is derived from an EMBL/GenBank/DDBJ whole genome shotgun (WGS) entry which is preliminary data.</text>
</comment>
<dbReference type="Pfam" id="PF11951">
    <property type="entry name" value="Fungal_trans_2"/>
    <property type="match status" value="1"/>
</dbReference>
<dbReference type="PROSITE" id="PS00463">
    <property type="entry name" value="ZN2_CY6_FUNGAL_1"/>
    <property type="match status" value="1"/>
</dbReference>
<evidence type="ECO:0000256" key="6">
    <source>
        <dbReference type="ARBA" id="ARBA00023242"/>
    </source>
</evidence>
<keyword evidence="9" id="KW-1185">Reference proteome</keyword>
<reference evidence="8 9" key="1">
    <citation type="submission" date="2024-02" db="EMBL/GenBank/DDBJ databases">
        <title>De novo assembly and annotation of 12 fungi associated with fruit tree decline syndrome in Ontario, Canada.</title>
        <authorList>
            <person name="Sulman M."/>
            <person name="Ellouze W."/>
            <person name="Ilyukhin E."/>
        </authorList>
    </citation>
    <scope>NUCLEOTIDE SEQUENCE [LARGE SCALE GENOMIC DNA]</scope>
    <source>
        <strain evidence="8 9">M11/M66-122</strain>
    </source>
</reference>
<keyword evidence="5" id="KW-0804">Transcription</keyword>
<dbReference type="GO" id="GO:0008270">
    <property type="term" value="F:zinc ion binding"/>
    <property type="evidence" value="ECO:0007669"/>
    <property type="project" value="InterPro"/>
</dbReference>
<proteinExistence type="predicted"/>